<dbReference type="PANTHER" id="PTHR42986">
    <property type="entry name" value="BENZALDEHYDE DEHYDROGENASE YFMT"/>
    <property type="match status" value="1"/>
</dbReference>
<dbReference type="AlphaFoldDB" id="A0A9X3ISB5"/>
<dbReference type="Gene3D" id="3.40.309.10">
    <property type="entry name" value="Aldehyde Dehydrogenase, Chain A, domain 2"/>
    <property type="match status" value="1"/>
</dbReference>
<dbReference type="InterPro" id="IPR016163">
    <property type="entry name" value="Ald_DH_C"/>
</dbReference>
<dbReference type="Proteomes" id="UP001150830">
    <property type="component" value="Unassembled WGS sequence"/>
</dbReference>
<evidence type="ECO:0000259" key="4">
    <source>
        <dbReference type="Pfam" id="PF00171"/>
    </source>
</evidence>
<evidence type="ECO:0000313" key="5">
    <source>
        <dbReference type="EMBL" id="MCY0966187.1"/>
    </source>
</evidence>
<dbReference type="InterPro" id="IPR015590">
    <property type="entry name" value="Aldehyde_DH_dom"/>
</dbReference>
<accession>A0A9X3ISB5</accession>
<gene>
    <name evidence="5" type="ORF">OUO13_13415</name>
</gene>
<dbReference type="Pfam" id="PF00171">
    <property type="entry name" value="Aldedh"/>
    <property type="match status" value="1"/>
</dbReference>
<keyword evidence="3" id="KW-0520">NAD</keyword>
<proteinExistence type="inferred from homology"/>
<dbReference type="InterPro" id="IPR016162">
    <property type="entry name" value="Ald_DH_N"/>
</dbReference>
<dbReference type="Gene3D" id="3.40.605.10">
    <property type="entry name" value="Aldehyde Dehydrogenase, Chain A, domain 1"/>
    <property type="match status" value="1"/>
</dbReference>
<evidence type="ECO:0000313" key="6">
    <source>
        <dbReference type="Proteomes" id="UP001150830"/>
    </source>
</evidence>
<protein>
    <submittedName>
        <fullName evidence="5">Benzaldehyde dehydrogenase</fullName>
    </submittedName>
</protein>
<sequence length="489" mass="51594">MNKNIRLLAPEIWERRLFTGHWQTSGASVTRIQAPATGATLGELALAAPEQIRSSAAAARSQQPAWAAQSYDERAAVLRKAAVLAEQFQDEIVDWLIRESGSTRLKASFEVGITIKALQESAALPSRSMGEVLPSGAGRLSLARRKPLGVVGVISPFNFPLYLAMRAVAPALALGNAVVLKPDPRTSVCGGFSIARLFELAGLPAGVLHVLPGDGAAGAALTADPDIAMIQFTGSTGAGRKVGEAAGRHLKKVSLELGGKNSLIILDDADLELALANAAWGSWLHQGQICMSTGRILVQRSLYETFLSRLAEKAKSLPVGDPATSDVALGPLIDSKQRDHVVQVITAAREAGARLLAGGSCDRLFCLPTVLADVTPDNPAFHEEIFGPVAIVIPFDTDAEAIELANNTEYGLSAAIVSSNVGRAMALGEQLRTGLLHINDQTVNDEVINPFGGVGASGNGTSIGGPANWEEFTQWQWLTIKGEAPRYPL</sequence>
<feature type="domain" description="Aldehyde dehydrogenase" evidence="4">
    <location>
        <begin position="27"/>
        <end position="477"/>
    </location>
</feature>
<dbReference type="GO" id="GO:0016620">
    <property type="term" value="F:oxidoreductase activity, acting on the aldehyde or oxo group of donors, NAD or NADP as acceptor"/>
    <property type="evidence" value="ECO:0007669"/>
    <property type="project" value="InterPro"/>
</dbReference>
<reference evidence="5" key="1">
    <citation type="submission" date="2022-11" db="EMBL/GenBank/DDBJ databases">
        <title>Parathalassolutuus dongxingensis gen. nov., sp. nov., a novel member of family Oceanospirillaceae isolated from a coastal shrimp pond in Guangxi, China.</title>
        <authorList>
            <person name="Chen H."/>
        </authorList>
    </citation>
    <scope>NUCLEOTIDE SEQUENCE</scope>
    <source>
        <strain evidence="5">G-43</strain>
    </source>
</reference>
<dbReference type="EMBL" id="JAPNOA010000039">
    <property type="protein sequence ID" value="MCY0966187.1"/>
    <property type="molecule type" value="Genomic_DNA"/>
</dbReference>
<comment type="similarity">
    <text evidence="1">Belongs to the aldehyde dehydrogenase family.</text>
</comment>
<evidence type="ECO:0000256" key="2">
    <source>
        <dbReference type="ARBA" id="ARBA00023002"/>
    </source>
</evidence>
<dbReference type="RefSeq" id="WP_283174398.1">
    <property type="nucleotide sequence ID" value="NZ_JAPNOA010000039.1"/>
</dbReference>
<dbReference type="InterPro" id="IPR016161">
    <property type="entry name" value="Ald_DH/histidinol_DH"/>
</dbReference>
<organism evidence="5 6">
    <name type="scientific">Parathalassolituus penaei</name>
    <dbReference type="NCBI Taxonomy" id="2997323"/>
    <lineage>
        <taxon>Bacteria</taxon>
        <taxon>Pseudomonadati</taxon>
        <taxon>Pseudomonadota</taxon>
        <taxon>Gammaproteobacteria</taxon>
        <taxon>Oceanospirillales</taxon>
        <taxon>Oceanospirillaceae</taxon>
        <taxon>Parathalassolituus</taxon>
    </lineage>
</organism>
<dbReference type="SUPFAM" id="SSF53720">
    <property type="entry name" value="ALDH-like"/>
    <property type="match status" value="1"/>
</dbReference>
<dbReference type="FunFam" id="3.40.309.10:FF:000009">
    <property type="entry name" value="Aldehyde dehydrogenase A"/>
    <property type="match status" value="1"/>
</dbReference>
<name>A0A9X3ISB5_9GAMM</name>
<comment type="caution">
    <text evidence="5">The sequence shown here is derived from an EMBL/GenBank/DDBJ whole genome shotgun (WGS) entry which is preliminary data.</text>
</comment>
<keyword evidence="6" id="KW-1185">Reference proteome</keyword>
<dbReference type="PANTHER" id="PTHR42986:SF1">
    <property type="entry name" value="BENZALDEHYDE DEHYDROGENASE YFMT"/>
    <property type="match status" value="1"/>
</dbReference>
<dbReference type="CDD" id="cd07152">
    <property type="entry name" value="ALDH_BenzADH"/>
    <property type="match status" value="1"/>
</dbReference>
<keyword evidence="2" id="KW-0560">Oxidoreductase</keyword>
<evidence type="ECO:0000256" key="1">
    <source>
        <dbReference type="ARBA" id="ARBA00009986"/>
    </source>
</evidence>
<evidence type="ECO:0000256" key="3">
    <source>
        <dbReference type="ARBA" id="ARBA00023027"/>
    </source>
</evidence>